<dbReference type="Proteomes" id="UP000829455">
    <property type="component" value="Chromosome"/>
</dbReference>
<reference evidence="2 4" key="1">
    <citation type="submission" date="2011-05" db="EMBL/GenBank/DDBJ databases">
        <authorList>
            <person name="Muzny D."/>
            <person name="Qin X."/>
            <person name="Deng J."/>
            <person name="Jiang H."/>
            <person name="Liu Y."/>
            <person name="Qu J."/>
            <person name="Song X.-Z."/>
            <person name="Zhang L."/>
            <person name="Thornton R."/>
            <person name="Coyle M."/>
            <person name="Francisco L."/>
            <person name="Jackson L."/>
            <person name="Javaid M."/>
            <person name="Korchina V."/>
            <person name="Kovar C."/>
            <person name="Mata R."/>
            <person name="Mathew T."/>
            <person name="Ngo R."/>
            <person name="Nguyen L."/>
            <person name="Nguyen N."/>
            <person name="Okwuonu G."/>
            <person name="Ongeri F."/>
            <person name="Pham C."/>
            <person name="Simmons D."/>
            <person name="Wilczek-Boney K."/>
            <person name="Hale W."/>
            <person name="Jakkamsetti A."/>
            <person name="Pham P."/>
            <person name="Ruth R."/>
            <person name="San Lucas F."/>
            <person name="Warren J."/>
            <person name="Zhang J."/>
            <person name="Zhao Z."/>
            <person name="Zhou C."/>
            <person name="Zhu D."/>
            <person name="Lee S."/>
            <person name="Bess C."/>
            <person name="Blankenburg K."/>
            <person name="Forbes L."/>
            <person name="Fu Q."/>
            <person name="Gubbala S."/>
            <person name="Hirani K."/>
            <person name="Jayaseelan J.C."/>
            <person name="Lara F."/>
            <person name="Munidasa M."/>
            <person name="Palculict T."/>
            <person name="Patil S."/>
            <person name="Pu L.-L."/>
            <person name="Saada N."/>
            <person name="Tang L."/>
            <person name="Weissenberger G."/>
            <person name="Zhu Y."/>
            <person name="Hemphill L."/>
            <person name="Shang Y."/>
            <person name="Youmans B."/>
            <person name="Ayvaz T."/>
            <person name="Ross M."/>
            <person name="Santibanez J."/>
            <person name="Aqrawi P."/>
            <person name="Gross S."/>
            <person name="Joshi V."/>
            <person name="Fowler G."/>
            <person name="Nazareth L."/>
            <person name="Reid J."/>
            <person name="Worley K."/>
            <person name="Petrosino J."/>
            <person name="Highlander S."/>
            <person name="Gibbs R."/>
        </authorList>
    </citation>
    <scope>NUCLEOTIDE SEQUENCE [LARGE SCALE GENOMIC DNA]</scope>
    <source>
        <strain evidence="2 4">ATCC 33926</strain>
    </source>
</reference>
<gene>
    <name evidence="2" type="ORF">HMPREF9418_0937</name>
    <name evidence="3" type="ORF">MON40_03915</name>
</gene>
<evidence type="ECO:0000313" key="5">
    <source>
        <dbReference type="Proteomes" id="UP000829455"/>
    </source>
</evidence>
<evidence type="ECO:0008006" key="6">
    <source>
        <dbReference type="Google" id="ProtNLM"/>
    </source>
</evidence>
<evidence type="ECO:0000313" key="2">
    <source>
        <dbReference type="EMBL" id="EGQ77515.1"/>
    </source>
</evidence>
<dbReference type="Proteomes" id="UP000004982">
    <property type="component" value="Unassembled WGS sequence"/>
</dbReference>
<feature type="chain" id="PRO_5041344572" description="MORN repeat protein" evidence="1">
    <location>
        <begin position="20"/>
        <end position="142"/>
    </location>
</feature>
<keyword evidence="1" id="KW-0732">Signal</keyword>
<feature type="signal peptide" evidence="1">
    <location>
        <begin position="1"/>
        <end position="19"/>
    </location>
</feature>
<sequence>MKKYILAACALWFAGQALAADFSGNWGYEQELEDGIYGKYFNIKQSPKYIISGEWNEGRSNGPGGSGKVKGYVKRGKLYLSYCSEGDDSWYTHCPKYEKDRGYFVRRNGQLVEYYSLHGKRNAYRKGDVFTRQKEKAADASE</sequence>
<accession>A0AA36XL88</accession>
<dbReference type="EMBL" id="CP094241">
    <property type="protein sequence ID" value="UNV85668.1"/>
    <property type="molecule type" value="Genomic_DNA"/>
</dbReference>
<evidence type="ECO:0000256" key="1">
    <source>
        <dbReference type="SAM" id="SignalP"/>
    </source>
</evidence>
<protein>
    <recommendedName>
        <fullName evidence="6">MORN repeat protein</fullName>
    </recommendedName>
</protein>
<organism evidence="2 4">
    <name type="scientific">Neisseria macacae ATCC 33926</name>
    <dbReference type="NCBI Taxonomy" id="997348"/>
    <lineage>
        <taxon>Bacteria</taxon>
        <taxon>Pseudomonadati</taxon>
        <taxon>Pseudomonadota</taxon>
        <taxon>Betaproteobacteria</taxon>
        <taxon>Neisseriales</taxon>
        <taxon>Neisseriaceae</taxon>
        <taxon>Neisseria</taxon>
    </lineage>
</organism>
<evidence type="ECO:0000313" key="3">
    <source>
        <dbReference type="EMBL" id="UNV85668.1"/>
    </source>
</evidence>
<proteinExistence type="predicted"/>
<dbReference type="RefSeq" id="WP_003764307.1">
    <property type="nucleotide sequence ID" value="NZ_CP094241.1"/>
</dbReference>
<reference evidence="3 5" key="2">
    <citation type="submission" date="2022-03" db="EMBL/GenBank/DDBJ databases">
        <title>Genome sequencing of Neisseria macacae.</title>
        <authorList>
            <person name="Baek M.-G."/>
        </authorList>
    </citation>
    <scope>NUCLEOTIDE SEQUENCE [LARGE SCALE GENOMIC DNA]</scope>
    <source>
        <strain evidence="3 5">ATCC 33926</strain>
    </source>
</reference>
<evidence type="ECO:0000313" key="4">
    <source>
        <dbReference type="Proteomes" id="UP000004982"/>
    </source>
</evidence>
<dbReference type="AlphaFoldDB" id="A0AA36XL88"/>
<dbReference type="EMBL" id="AFQE01000044">
    <property type="protein sequence ID" value="EGQ77515.1"/>
    <property type="molecule type" value="Genomic_DNA"/>
</dbReference>
<name>A0AA36XL88_9NEIS</name>
<keyword evidence="5" id="KW-1185">Reference proteome</keyword>